<keyword evidence="4" id="KW-0904">Protein phosphatase</keyword>
<dbReference type="PANTHER" id="PTHR11717:SF7">
    <property type="entry name" value="LOW MOLECULAR WEIGHT PHOSPHOTYROSINE PROTEIN PHOSPHATASE"/>
    <property type="match status" value="1"/>
</dbReference>
<evidence type="ECO:0000313" key="8">
    <source>
        <dbReference type="Proteomes" id="UP001268683"/>
    </source>
</evidence>
<dbReference type="CDD" id="cd16343">
    <property type="entry name" value="LMWPTP"/>
    <property type="match status" value="1"/>
</dbReference>
<dbReference type="EC" id="3.1.3.48" evidence="2"/>
<feature type="active site" evidence="5">
    <location>
        <position position="14"/>
    </location>
</feature>
<dbReference type="GO" id="GO:0004725">
    <property type="term" value="F:protein tyrosine phosphatase activity"/>
    <property type="evidence" value="ECO:0007669"/>
    <property type="project" value="UniProtKB-EC"/>
</dbReference>
<accession>A0AA52H9X4</accession>
<dbReference type="Gene3D" id="3.40.50.2300">
    <property type="match status" value="1"/>
</dbReference>
<evidence type="ECO:0000259" key="6">
    <source>
        <dbReference type="SMART" id="SM00226"/>
    </source>
</evidence>
<dbReference type="SMART" id="SM00226">
    <property type="entry name" value="LMWPc"/>
    <property type="match status" value="1"/>
</dbReference>
<feature type="domain" description="Phosphotyrosine protein phosphatase I" evidence="6">
    <location>
        <begin position="2"/>
        <end position="151"/>
    </location>
</feature>
<organism evidence="7 8">
    <name type="scientific">Temperatibacter marinus</name>
    <dbReference type="NCBI Taxonomy" id="1456591"/>
    <lineage>
        <taxon>Bacteria</taxon>
        <taxon>Pseudomonadati</taxon>
        <taxon>Pseudomonadota</taxon>
        <taxon>Alphaproteobacteria</taxon>
        <taxon>Kordiimonadales</taxon>
        <taxon>Temperatibacteraceae</taxon>
        <taxon>Temperatibacter</taxon>
    </lineage>
</organism>
<dbReference type="RefSeq" id="WP_310799222.1">
    <property type="nucleotide sequence ID" value="NZ_CP123872.1"/>
</dbReference>
<comment type="similarity">
    <text evidence="1">Belongs to the low molecular weight phosphotyrosine protein phosphatase family.</text>
</comment>
<evidence type="ECO:0000256" key="4">
    <source>
        <dbReference type="ARBA" id="ARBA00022912"/>
    </source>
</evidence>
<dbReference type="AlphaFoldDB" id="A0AA52H9X4"/>
<dbReference type="EMBL" id="CP123872">
    <property type="protein sequence ID" value="WND03369.1"/>
    <property type="molecule type" value="Genomic_DNA"/>
</dbReference>
<protein>
    <recommendedName>
        <fullName evidence="2">protein-tyrosine-phosphatase</fullName>
        <ecNumber evidence="2">3.1.3.48</ecNumber>
    </recommendedName>
</protein>
<feature type="active site" description="Nucleophile" evidence="5">
    <location>
        <position position="8"/>
    </location>
</feature>
<evidence type="ECO:0000256" key="1">
    <source>
        <dbReference type="ARBA" id="ARBA00011063"/>
    </source>
</evidence>
<reference evidence="7" key="1">
    <citation type="submission" date="2023-04" db="EMBL/GenBank/DDBJ databases">
        <title>Complete genome sequence of Temperatibacter marinus.</title>
        <authorList>
            <person name="Rong J.-C."/>
            <person name="Yi M.-L."/>
            <person name="Zhao Q."/>
        </authorList>
    </citation>
    <scope>NUCLEOTIDE SEQUENCE</scope>
    <source>
        <strain evidence="7">NBRC 110045</strain>
    </source>
</reference>
<keyword evidence="3 7" id="KW-0378">Hydrolase</keyword>
<dbReference type="SUPFAM" id="SSF52788">
    <property type="entry name" value="Phosphotyrosine protein phosphatases I"/>
    <property type="match status" value="1"/>
</dbReference>
<dbReference type="KEGG" id="tmk:QGN29_03165"/>
<dbReference type="Proteomes" id="UP001268683">
    <property type="component" value="Chromosome"/>
</dbReference>
<dbReference type="PRINTS" id="PR00719">
    <property type="entry name" value="LMWPTPASE"/>
</dbReference>
<dbReference type="InterPro" id="IPR050438">
    <property type="entry name" value="LMW_PTPase"/>
</dbReference>
<name>A0AA52H9X4_9PROT</name>
<dbReference type="Pfam" id="PF01451">
    <property type="entry name" value="LMWPc"/>
    <property type="match status" value="1"/>
</dbReference>
<evidence type="ECO:0000313" key="7">
    <source>
        <dbReference type="EMBL" id="WND03369.1"/>
    </source>
</evidence>
<evidence type="ECO:0000256" key="2">
    <source>
        <dbReference type="ARBA" id="ARBA00013064"/>
    </source>
</evidence>
<dbReference type="InterPro" id="IPR036196">
    <property type="entry name" value="Ptyr_pPase_sf"/>
</dbReference>
<gene>
    <name evidence="7" type="ORF">QGN29_03165</name>
</gene>
<keyword evidence="8" id="KW-1185">Reference proteome</keyword>
<dbReference type="PANTHER" id="PTHR11717">
    <property type="entry name" value="LOW MOLECULAR WEIGHT PROTEIN TYROSINE PHOSPHATASE"/>
    <property type="match status" value="1"/>
</dbReference>
<evidence type="ECO:0000256" key="5">
    <source>
        <dbReference type="PIRSR" id="PIRSR617867-1"/>
    </source>
</evidence>
<feature type="active site" description="Proton donor" evidence="5">
    <location>
        <position position="125"/>
    </location>
</feature>
<dbReference type="InterPro" id="IPR017867">
    <property type="entry name" value="Tyr_phospatase_low_mol_wt"/>
</dbReference>
<sequence length="157" mass="17648">MVSILFVCMGNICRSPIAEGVFRALAEERGLSEALHIDSAGTTNYHAGDKPDPRSIAVCKAEKIDISGQRSRGVTKDDFENFDLIVVMDRTNEANLLKRCPEDYREKIQLFLPYIPNSPLKEMPDPYYGRDEDFEKCLSIAQKAAQGLMDIVEPHLI</sequence>
<proteinExistence type="inferred from homology"/>
<evidence type="ECO:0000256" key="3">
    <source>
        <dbReference type="ARBA" id="ARBA00022801"/>
    </source>
</evidence>
<dbReference type="InterPro" id="IPR023485">
    <property type="entry name" value="Ptyr_pPase"/>
</dbReference>